<organism evidence="2 3">
    <name type="scientific">Streptomyces spirodelae</name>
    <dbReference type="NCBI Taxonomy" id="2812904"/>
    <lineage>
        <taxon>Bacteria</taxon>
        <taxon>Bacillati</taxon>
        <taxon>Actinomycetota</taxon>
        <taxon>Actinomycetes</taxon>
        <taxon>Kitasatosporales</taxon>
        <taxon>Streptomycetaceae</taxon>
        <taxon>Streptomyces</taxon>
    </lineage>
</organism>
<evidence type="ECO:0000256" key="1">
    <source>
        <dbReference type="SAM" id="MobiDB-lite"/>
    </source>
</evidence>
<proteinExistence type="predicted"/>
<evidence type="ECO:0000313" key="3">
    <source>
        <dbReference type="Proteomes" id="UP001518976"/>
    </source>
</evidence>
<reference evidence="2 3" key="1">
    <citation type="submission" date="2021-02" db="EMBL/GenBank/DDBJ databases">
        <title>Streptomyces spirodelae sp. nov., isolated from duckweed.</title>
        <authorList>
            <person name="Saimee Y."/>
            <person name="Duangmal K."/>
        </authorList>
    </citation>
    <scope>NUCLEOTIDE SEQUENCE [LARGE SCALE GENOMIC DNA]</scope>
    <source>
        <strain evidence="2 3">DW4-2</strain>
    </source>
</reference>
<gene>
    <name evidence="2" type="ORF">JW592_31240</name>
</gene>
<protein>
    <submittedName>
        <fullName evidence="2">Uncharacterized protein</fullName>
    </submittedName>
</protein>
<dbReference type="Proteomes" id="UP001518976">
    <property type="component" value="Unassembled WGS sequence"/>
</dbReference>
<sequence>MGIGFPNSGVGAVSAAVHYWQDLDVLDDSIARRQLKAVSSPDSPEVVSHGVSRVRKTRETAGLAPSGSTPAGMSITTEVQAVRSRSLNNAGTVVEVWLVYDRYASLPEKPTDEDPLKGEEQRLIVKWQDGDWKLTEEARYVNRKTHPLAYDPKSPYAFRDGWRQVAHD</sequence>
<feature type="region of interest" description="Disordered" evidence="1">
    <location>
        <begin position="38"/>
        <end position="72"/>
    </location>
</feature>
<dbReference type="EMBL" id="JAFFZN010000045">
    <property type="protein sequence ID" value="MBO8189890.1"/>
    <property type="molecule type" value="Genomic_DNA"/>
</dbReference>
<name>A0ABS3X3D3_9ACTN</name>
<comment type="caution">
    <text evidence="2">The sequence shown here is derived from an EMBL/GenBank/DDBJ whole genome shotgun (WGS) entry which is preliminary data.</text>
</comment>
<keyword evidence="3" id="KW-1185">Reference proteome</keyword>
<evidence type="ECO:0000313" key="2">
    <source>
        <dbReference type="EMBL" id="MBO8189890.1"/>
    </source>
</evidence>
<accession>A0ABS3X3D3</accession>